<dbReference type="GeneID" id="40308046"/>
<keyword evidence="3" id="KW-1185">Reference proteome</keyword>
<dbReference type="EMBL" id="NWUJ01000016">
    <property type="protein sequence ID" value="PFH31120.1"/>
    <property type="molecule type" value="Genomic_DNA"/>
</dbReference>
<evidence type="ECO:0000313" key="3">
    <source>
        <dbReference type="Proteomes" id="UP000224006"/>
    </source>
</evidence>
<proteinExistence type="predicted"/>
<feature type="region of interest" description="Disordered" evidence="1">
    <location>
        <begin position="62"/>
        <end position="102"/>
    </location>
</feature>
<dbReference type="KEGG" id="bbes:BESB_029940"/>
<sequence length="563" mass="61161">MLRMWASICVATMEIEVPHNSPDSSWPMGTDVLLYSQCGVRLSFALAADIDPACVSRTEEAVEVRLDSPPTSSFDEDQQAQRESEKSKEHVEPSQDVTGLGSYEETRTHLTDLMQQYRVCQAKRRLVRRRIDIIRRRGGQHSAGSRGRRGTYAHFKRRHREPSQEQSSGFSGDGDATGRISSSAKAWKEAAASKTPATQHNAADDVAAAQQQDTVRRGVEIGDGTRVQWPWVGVSPPQNSLNAELQTAQVLQVHVVQPPARVLIPTEPSASAALGAFGTSADPVLTEGLLREVHPRPAASRNRRFPATPVRYTVEPPEPERAAAEAGTGPTTLDRFGMEEEETAVSAESALAKETAPEPSTITTPELRLSPVTSALSPAATEDEGTSTTAGQPRRQQKASKFIRRLRRTKLGALRRGRTPYIMERAYVLASRQQGETGYATQLDQGTIPTLPRAGNVSIIPGMVSAPELLPSQTGESASDRTSQWPFVNLRQPLFLLTTAHESSAVPQPFVRPSGELVAPQSGSSSAEAPGPWMSAYTDYAVEPNSDREYAAAADGSNVERRQ</sequence>
<evidence type="ECO:0000313" key="2">
    <source>
        <dbReference type="EMBL" id="PFH31120.1"/>
    </source>
</evidence>
<feature type="region of interest" description="Disordered" evidence="1">
    <location>
        <begin position="137"/>
        <end position="211"/>
    </location>
</feature>
<accession>A0A2A9M6S6</accession>
<dbReference type="AlphaFoldDB" id="A0A2A9M6S6"/>
<dbReference type="VEuPathDB" id="ToxoDB:BESB_029940"/>
<feature type="compositionally biased region" description="Basic and acidic residues" evidence="1">
    <location>
        <begin position="79"/>
        <end position="93"/>
    </location>
</feature>
<reference evidence="2 3" key="1">
    <citation type="submission" date="2017-09" db="EMBL/GenBank/DDBJ databases">
        <title>Genome sequencing of Besnoitia besnoiti strain Bb-Ger1.</title>
        <authorList>
            <person name="Schares G."/>
            <person name="Venepally P."/>
            <person name="Lorenzi H.A."/>
        </authorList>
    </citation>
    <scope>NUCLEOTIDE SEQUENCE [LARGE SCALE GENOMIC DNA]</scope>
    <source>
        <strain evidence="2 3">Bb-Ger1</strain>
    </source>
</reference>
<feature type="compositionally biased region" description="Basic residues" evidence="1">
    <location>
        <begin position="146"/>
        <end position="160"/>
    </location>
</feature>
<dbReference type="Proteomes" id="UP000224006">
    <property type="component" value="Chromosome XIII"/>
</dbReference>
<name>A0A2A9M6S6_BESBE</name>
<protein>
    <submittedName>
        <fullName evidence="2">Uncharacterized protein</fullName>
    </submittedName>
</protein>
<comment type="caution">
    <text evidence="2">The sequence shown here is derived from an EMBL/GenBank/DDBJ whole genome shotgun (WGS) entry which is preliminary data.</text>
</comment>
<dbReference type="RefSeq" id="XP_029215129.1">
    <property type="nucleotide sequence ID" value="XM_029361662.1"/>
</dbReference>
<gene>
    <name evidence="2" type="ORF">BESB_029940</name>
</gene>
<feature type="compositionally biased region" description="Low complexity" evidence="1">
    <location>
        <begin position="181"/>
        <end position="194"/>
    </location>
</feature>
<feature type="region of interest" description="Disordered" evidence="1">
    <location>
        <begin position="311"/>
        <end position="403"/>
    </location>
</feature>
<organism evidence="2 3">
    <name type="scientific">Besnoitia besnoiti</name>
    <name type="common">Apicomplexan protozoan</name>
    <dbReference type="NCBI Taxonomy" id="94643"/>
    <lineage>
        <taxon>Eukaryota</taxon>
        <taxon>Sar</taxon>
        <taxon>Alveolata</taxon>
        <taxon>Apicomplexa</taxon>
        <taxon>Conoidasida</taxon>
        <taxon>Coccidia</taxon>
        <taxon>Eucoccidiorida</taxon>
        <taxon>Eimeriorina</taxon>
        <taxon>Sarcocystidae</taxon>
        <taxon>Besnoitia</taxon>
    </lineage>
</organism>
<feature type="region of interest" description="Disordered" evidence="1">
    <location>
        <begin position="506"/>
        <end position="533"/>
    </location>
</feature>
<evidence type="ECO:0000256" key="1">
    <source>
        <dbReference type="SAM" id="MobiDB-lite"/>
    </source>
</evidence>